<dbReference type="EMBL" id="FOQH01000013">
    <property type="protein sequence ID" value="SFJ08213.1"/>
    <property type="molecule type" value="Genomic_DNA"/>
</dbReference>
<dbReference type="RefSeq" id="WP_092864909.1">
    <property type="nucleotide sequence ID" value="NZ_FOQH01000013.1"/>
</dbReference>
<evidence type="ECO:0000313" key="3">
    <source>
        <dbReference type="EMBL" id="SFJ08213.1"/>
    </source>
</evidence>
<gene>
    <name evidence="3" type="ORF">SAMN05216258_11369</name>
</gene>
<feature type="compositionally biased region" description="Low complexity" evidence="1">
    <location>
        <begin position="128"/>
        <end position="149"/>
    </location>
</feature>
<evidence type="ECO:0000256" key="1">
    <source>
        <dbReference type="SAM" id="MobiDB-lite"/>
    </source>
</evidence>
<name>A0A1I3NFZ2_9RHOB</name>
<keyword evidence="2" id="KW-0812">Transmembrane</keyword>
<keyword evidence="2" id="KW-0472">Membrane</keyword>
<dbReference type="STRING" id="1114924.SAMN05216258_11369"/>
<reference evidence="3 4" key="1">
    <citation type="submission" date="2016-10" db="EMBL/GenBank/DDBJ databases">
        <authorList>
            <person name="de Groot N.N."/>
        </authorList>
    </citation>
    <scope>NUCLEOTIDE SEQUENCE [LARGE SCALE GENOMIC DNA]</scope>
    <source>
        <strain evidence="3 4">CGMCC 1.11030</strain>
    </source>
</reference>
<protein>
    <submittedName>
        <fullName evidence="3">Uncharacterized protein</fullName>
    </submittedName>
</protein>
<keyword evidence="2" id="KW-1133">Transmembrane helix</keyword>
<dbReference type="AlphaFoldDB" id="A0A1I3NFZ2"/>
<dbReference type="OrthoDB" id="6228405at2"/>
<feature type="region of interest" description="Disordered" evidence="1">
    <location>
        <begin position="124"/>
        <end position="171"/>
    </location>
</feature>
<sequence>MADPTPDAALADTHGVALEAIPYFATPPGQPDQMLFIVGLFLLAVVVGIGLIYFHLHAIPEKMAHRASHTQFQLVGIMALLALFTHNSVFWVGALLLAALNIPDFLSPLNKIADALGVAAARLDPKGEAPSPETAPPAWSAAPTSAQPAGPAQPEPDAAAISTPAREDRNV</sequence>
<accession>A0A1I3NFZ2</accession>
<evidence type="ECO:0000256" key="2">
    <source>
        <dbReference type="SAM" id="Phobius"/>
    </source>
</evidence>
<evidence type="ECO:0000313" key="4">
    <source>
        <dbReference type="Proteomes" id="UP000199377"/>
    </source>
</evidence>
<organism evidence="3 4">
    <name type="scientific">Albimonas pacifica</name>
    <dbReference type="NCBI Taxonomy" id="1114924"/>
    <lineage>
        <taxon>Bacteria</taxon>
        <taxon>Pseudomonadati</taxon>
        <taxon>Pseudomonadota</taxon>
        <taxon>Alphaproteobacteria</taxon>
        <taxon>Rhodobacterales</taxon>
        <taxon>Paracoccaceae</taxon>
        <taxon>Albimonas</taxon>
    </lineage>
</organism>
<feature type="transmembrane region" description="Helical" evidence="2">
    <location>
        <begin position="74"/>
        <end position="100"/>
    </location>
</feature>
<keyword evidence="4" id="KW-1185">Reference proteome</keyword>
<proteinExistence type="predicted"/>
<feature type="transmembrane region" description="Helical" evidence="2">
    <location>
        <begin position="34"/>
        <end position="54"/>
    </location>
</feature>
<dbReference type="Proteomes" id="UP000199377">
    <property type="component" value="Unassembled WGS sequence"/>
</dbReference>